<dbReference type="CDD" id="cd03498">
    <property type="entry name" value="SQR_TypeB_2_TM"/>
    <property type="match status" value="1"/>
</dbReference>
<feature type="transmembrane region" description="Helical" evidence="8">
    <location>
        <begin position="102"/>
        <end position="124"/>
    </location>
</feature>
<protein>
    <submittedName>
        <fullName evidence="9">Succinate dehydrogenase cytochrome b subunit</fullName>
    </submittedName>
</protein>
<name>A0A3Q9G5U6_9ACTO</name>
<dbReference type="InterPro" id="IPR034804">
    <property type="entry name" value="SQR/QFR_C/D"/>
</dbReference>
<keyword evidence="10" id="KW-1185">Reference proteome</keyword>
<keyword evidence="4" id="KW-0479">Metal-binding</keyword>
<keyword evidence="5 8" id="KW-1133">Transmembrane helix</keyword>
<dbReference type="OrthoDB" id="9788081at2"/>
<comment type="subcellular location">
    <subcellularLocation>
        <location evidence="1">Membrane</location>
    </subcellularLocation>
</comment>
<feature type="transmembrane region" description="Helical" evidence="8">
    <location>
        <begin position="243"/>
        <end position="264"/>
    </location>
</feature>
<evidence type="ECO:0000256" key="4">
    <source>
        <dbReference type="ARBA" id="ARBA00022723"/>
    </source>
</evidence>
<gene>
    <name evidence="9" type="ORF">EJ997_02110</name>
</gene>
<feature type="transmembrane region" description="Helical" evidence="8">
    <location>
        <begin position="145"/>
        <end position="166"/>
    </location>
</feature>
<evidence type="ECO:0000256" key="6">
    <source>
        <dbReference type="ARBA" id="ARBA00023004"/>
    </source>
</evidence>
<proteinExistence type="predicted"/>
<dbReference type="InterPro" id="IPR000701">
    <property type="entry name" value="SuccDH_FuR_B_TM-su"/>
</dbReference>
<dbReference type="InterPro" id="IPR011138">
    <property type="entry name" value="Cytochrome_b-558"/>
</dbReference>
<dbReference type="EMBL" id="CP034593">
    <property type="protein sequence ID" value="AZQ78099.1"/>
    <property type="molecule type" value="Genomic_DNA"/>
</dbReference>
<evidence type="ECO:0000256" key="8">
    <source>
        <dbReference type="SAM" id="Phobius"/>
    </source>
</evidence>
<dbReference type="SUPFAM" id="SSF81343">
    <property type="entry name" value="Fumarate reductase respiratory complex transmembrane subunits"/>
    <property type="match status" value="1"/>
</dbReference>
<evidence type="ECO:0000256" key="3">
    <source>
        <dbReference type="ARBA" id="ARBA00022692"/>
    </source>
</evidence>
<dbReference type="Pfam" id="PF01127">
    <property type="entry name" value="Sdh_cyt"/>
    <property type="match status" value="1"/>
</dbReference>
<evidence type="ECO:0000256" key="5">
    <source>
        <dbReference type="ARBA" id="ARBA00022989"/>
    </source>
</evidence>
<evidence type="ECO:0000313" key="10">
    <source>
        <dbReference type="Proteomes" id="UP000280344"/>
    </source>
</evidence>
<dbReference type="Proteomes" id="UP000280344">
    <property type="component" value="Chromosome"/>
</dbReference>
<feature type="transmembrane region" description="Helical" evidence="8">
    <location>
        <begin position="48"/>
        <end position="70"/>
    </location>
</feature>
<keyword evidence="2" id="KW-0349">Heme</keyword>
<feature type="transmembrane region" description="Helical" evidence="8">
    <location>
        <begin position="199"/>
        <end position="222"/>
    </location>
</feature>
<keyword evidence="7 8" id="KW-0472">Membrane</keyword>
<keyword evidence="3 8" id="KW-0812">Transmembrane</keyword>
<organism evidence="9 10">
    <name type="scientific">Flaviflexus ciconiae</name>
    <dbReference type="NCBI Taxonomy" id="2496867"/>
    <lineage>
        <taxon>Bacteria</taxon>
        <taxon>Bacillati</taxon>
        <taxon>Actinomycetota</taxon>
        <taxon>Actinomycetes</taxon>
        <taxon>Actinomycetales</taxon>
        <taxon>Actinomycetaceae</taxon>
        <taxon>Flaviflexus</taxon>
    </lineage>
</organism>
<dbReference type="KEGG" id="flh:EJ997_02110"/>
<keyword evidence="6" id="KW-0408">Iron</keyword>
<evidence type="ECO:0000256" key="7">
    <source>
        <dbReference type="ARBA" id="ARBA00023136"/>
    </source>
</evidence>
<evidence type="ECO:0000313" key="9">
    <source>
        <dbReference type="EMBL" id="AZQ78099.1"/>
    </source>
</evidence>
<reference evidence="9 10" key="1">
    <citation type="submission" date="2018-12" db="EMBL/GenBank/DDBJ databases">
        <title>Complete genome sequence of Flaviflexus sp. H23T48.</title>
        <authorList>
            <person name="Bae J.-W."/>
            <person name="Lee J.-Y."/>
        </authorList>
    </citation>
    <scope>NUCLEOTIDE SEQUENCE [LARGE SCALE GENOMIC DNA]</scope>
    <source>
        <strain evidence="9 10">H23T48</strain>
    </source>
</reference>
<dbReference type="GO" id="GO:0046872">
    <property type="term" value="F:metal ion binding"/>
    <property type="evidence" value="ECO:0007669"/>
    <property type="project" value="UniProtKB-KW"/>
</dbReference>
<dbReference type="GO" id="GO:0016020">
    <property type="term" value="C:membrane"/>
    <property type="evidence" value="ECO:0007669"/>
    <property type="project" value="UniProtKB-SubCell"/>
</dbReference>
<accession>A0A3Q9G5U6</accession>
<sequence length="265" mass="28897">MAQETVKKPPVRTLPREGRVTGADDILLERGRIGKAGGRIERVRPSNWSLKVTAAMTGVLLALFVTIHMVGNLKVYSGPESFNAYAHWLRVVGDPLLPEMGLLWIVRIVMGTALILHIWSTLLVRYRGFKLRGGGSKARLHGGSFISRLMLTTGLILMVFVVFHILDLTTGQANSDFQAPTATDSFAYENLINSFSNPLFASIYMVSMVALAFHLVHGLWVLATDLGVTALRTRTVWKAVAHLVALVVALVNLSIPAAVLMGVVS</sequence>
<dbReference type="Gene3D" id="1.20.1300.10">
    <property type="entry name" value="Fumarate reductase/succinate dehydrogenase, transmembrane subunit"/>
    <property type="match status" value="1"/>
</dbReference>
<evidence type="ECO:0000256" key="2">
    <source>
        <dbReference type="ARBA" id="ARBA00022617"/>
    </source>
</evidence>
<evidence type="ECO:0000256" key="1">
    <source>
        <dbReference type="ARBA" id="ARBA00004370"/>
    </source>
</evidence>
<dbReference type="AlphaFoldDB" id="A0A3Q9G5U6"/>
<dbReference type="NCBIfam" id="TIGR02046">
    <property type="entry name" value="sdhC_b558_fam"/>
    <property type="match status" value="1"/>
</dbReference>